<sequence length="669" mass="73181">MLLFPLCLFVLHAAASVTLFGGAQEALFEDAESACLEVFDTELNCDKFVRLLSYDMDILELNQTKLDALCTDACDTSLTSLESAAGDACGSFDFWFNGAYLTVSDIMSLYRYKYDLFCLKNTDGDFCLMVEDTWDISALDAAGQATWPVYTNKTYPNMANQNGEPTYDVEDNIVDESDDPPRFQYYGQTLPKAAADYFSEGLSMDWTGHGWNESLEYDEYPLEIQCSECFLAQYKHGIESKWGEMFDQVSIQVWENMKKNCELEWELAPAHNFSDGGNSRQAHPIVYITGLVWDAEVQCGQTIARSESTGVHVNVVALEWNVPSASLVKLNKGITWDHVGSGSFCAPLSCDVAVVQNLTNADSFLRGYDNITITQLETWNPHLYVRTVRKGEVVCVGPPGGTYTPASTTVAPANPTTFTTTATPSSATPSGTVGNCGKYYEVVEGDSCDVIALANSLTFAEFQAMNPSLNSTCGNLLVGFSYCVALIDGTTVTTTTAATQTTVVAAPASTMGGTTSQCYKWVVVESGDTCYAIATSEGITVAVFLALNTGLDENCSNLWLDTAYCVHNVCVEVDTCALIVDPENWMTVAEAEEIVLYNTGVAGTKTLYFGVEHSGGVGDFCRNLYTHKQCNQGEWFKISGVPVFFMWRKKEDGYPPDEMHPSRTGNTPP</sequence>
<dbReference type="SMART" id="SM00257">
    <property type="entry name" value="LysM"/>
    <property type="match status" value="2"/>
</dbReference>
<dbReference type="SUPFAM" id="SSF54106">
    <property type="entry name" value="LysM domain"/>
    <property type="match status" value="2"/>
</dbReference>
<keyword evidence="7" id="KW-1185">Reference proteome</keyword>
<keyword evidence="4" id="KW-0732">Signal</keyword>
<dbReference type="AlphaFoldDB" id="A0A9P9ARA6"/>
<evidence type="ECO:0000313" key="7">
    <source>
        <dbReference type="Proteomes" id="UP000777438"/>
    </source>
</evidence>
<feature type="signal peptide" evidence="4">
    <location>
        <begin position="1"/>
        <end position="16"/>
    </location>
</feature>
<comment type="caution">
    <text evidence="6">The sequence shown here is derived from an EMBL/GenBank/DDBJ whole genome shotgun (WGS) entry which is preliminary data.</text>
</comment>
<protein>
    <recommendedName>
        <fullName evidence="5">LysM domain-containing protein</fullName>
    </recommendedName>
</protein>
<dbReference type="GO" id="GO:0008061">
    <property type="term" value="F:chitin binding"/>
    <property type="evidence" value="ECO:0007669"/>
    <property type="project" value="UniProtKB-KW"/>
</dbReference>
<dbReference type="Gene3D" id="3.10.350.10">
    <property type="entry name" value="LysM domain"/>
    <property type="match status" value="2"/>
</dbReference>
<dbReference type="Proteomes" id="UP000777438">
    <property type="component" value="Unassembled WGS sequence"/>
</dbReference>
<name>A0A9P9ARA6_9HYPO</name>
<feature type="chain" id="PRO_5040346380" description="LysM domain-containing protein" evidence="4">
    <location>
        <begin position="17"/>
        <end position="669"/>
    </location>
</feature>
<dbReference type="InterPro" id="IPR036779">
    <property type="entry name" value="LysM_dom_sf"/>
</dbReference>
<keyword evidence="1" id="KW-0147">Chitin-binding</keyword>
<dbReference type="PROSITE" id="PS51782">
    <property type="entry name" value="LYSM"/>
    <property type="match status" value="2"/>
</dbReference>
<proteinExistence type="inferred from homology"/>
<evidence type="ECO:0000256" key="1">
    <source>
        <dbReference type="ARBA" id="ARBA00022669"/>
    </source>
</evidence>
<accession>A0A9P9ARA6</accession>
<dbReference type="CDD" id="cd00118">
    <property type="entry name" value="LysM"/>
    <property type="match status" value="2"/>
</dbReference>
<comment type="similarity">
    <text evidence="3">Belongs to the secreted LysM effector family.</text>
</comment>
<evidence type="ECO:0000256" key="2">
    <source>
        <dbReference type="ARBA" id="ARBA00023026"/>
    </source>
</evidence>
<gene>
    <name evidence="6" type="ORF">B0T10DRAFT_583093</name>
</gene>
<dbReference type="InterPro" id="IPR052210">
    <property type="entry name" value="LysM1-like"/>
</dbReference>
<reference evidence="6 7" key="1">
    <citation type="journal article" date="2021" name="Nat. Commun.">
        <title>Genetic determinants of endophytism in the Arabidopsis root mycobiome.</title>
        <authorList>
            <person name="Mesny F."/>
            <person name="Miyauchi S."/>
            <person name="Thiergart T."/>
            <person name="Pickel B."/>
            <person name="Atanasova L."/>
            <person name="Karlsson M."/>
            <person name="Huettel B."/>
            <person name="Barry K.W."/>
            <person name="Haridas S."/>
            <person name="Chen C."/>
            <person name="Bauer D."/>
            <person name="Andreopoulos W."/>
            <person name="Pangilinan J."/>
            <person name="LaButti K."/>
            <person name="Riley R."/>
            <person name="Lipzen A."/>
            <person name="Clum A."/>
            <person name="Drula E."/>
            <person name="Henrissat B."/>
            <person name="Kohler A."/>
            <person name="Grigoriev I.V."/>
            <person name="Martin F.M."/>
            <person name="Hacquard S."/>
        </authorList>
    </citation>
    <scope>NUCLEOTIDE SEQUENCE [LARGE SCALE GENOMIC DNA]</scope>
    <source>
        <strain evidence="6 7">MPI-CAGE-CH-0241</strain>
    </source>
</reference>
<feature type="domain" description="LysM" evidence="5">
    <location>
        <begin position="438"/>
        <end position="484"/>
    </location>
</feature>
<dbReference type="PANTHER" id="PTHR34997">
    <property type="entry name" value="AM15"/>
    <property type="match status" value="1"/>
</dbReference>
<dbReference type="OrthoDB" id="5985073at2759"/>
<evidence type="ECO:0000259" key="5">
    <source>
        <dbReference type="PROSITE" id="PS51782"/>
    </source>
</evidence>
<feature type="domain" description="LysM" evidence="5">
    <location>
        <begin position="520"/>
        <end position="566"/>
    </location>
</feature>
<evidence type="ECO:0000313" key="6">
    <source>
        <dbReference type="EMBL" id="KAH6896526.1"/>
    </source>
</evidence>
<organism evidence="6 7">
    <name type="scientific">Thelonectria olida</name>
    <dbReference type="NCBI Taxonomy" id="1576542"/>
    <lineage>
        <taxon>Eukaryota</taxon>
        <taxon>Fungi</taxon>
        <taxon>Dikarya</taxon>
        <taxon>Ascomycota</taxon>
        <taxon>Pezizomycotina</taxon>
        <taxon>Sordariomycetes</taxon>
        <taxon>Hypocreomycetidae</taxon>
        <taxon>Hypocreales</taxon>
        <taxon>Nectriaceae</taxon>
        <taxon>Thelonectria</taxon>
    </lineage>
</organism>
<evidence type="ECO:0000256" key="3">
    <source>
        <dbReference type="ARBA" id="ARBA00044955"/>
    </source>
</evidence>
<dbReference type="EMBL" id="JAGPYM010000003">
    <property type="protein sequence ID" value="KAH6896526.1"/>
    <property type="molecule type" value="Genomic_DNA"/>
</dbReference>
<dbReference type="PANTHER" id="PTHR34997:SF1">
    <property type="entry name" value="PEPTIDOGLYCAN-BINDING LYSIN DOMAIN"/>
    <property type="match status" value="1"/>
</dbReference>
<keyword evidence="2" id="KW-0843">Virulence</keyword>
<dbReference type="InterPro" id="IPR018392">
    <property type="entry name" value="LysM"/>
</dbReference>
<dbReference type="Pfam" id="PF01476">
    <property type="entry name" value="LysM"/>
    <property type="match status" value="2"/>
</dbReference>
<evidence type="ECO:0000256" key="4">
    <source>
        <dbReference type="SAM" id="SignalP"/>
    </source>
</evidence>